<dbReference type="VEuPathDB" id="FungiDB:CC1G_04857"/>
<protein>
    <submittedName>
        <fullName evidence="1">Uncharacterized protein</fullName>
    </submittedName>
</protein>
<dbReference type="OrthoDB" id="2602575at2759"/>
<dbReference type="RefSeq" id="XP_001841013.2">
    <property type="nucleotide sequence ID" value="XM_001840961.2"/>
</dbReference>
<gene>
    <name evidence="1" type="ORF">CC1G_04857</name>
</gene>
<comment type="caution">
    <text evidence="1">The sequence shown here is derived from an EMBL/GenBank/DDBJ whole genome shotgun (WGS) entry which is preliminary data.</text>
</comment>
<dbReference type="KEGG" id="cci:CC1G_04857"/>
<dbReference type="OMA" id="PETTAWA"/>
<dbReference type="Proteomes" id="UP000001861">
    <property type="component" value="Unassembled WGS sequence"/>
</dbReference>
<dbReference type="AlphaFoldDB" id="A8PFU0"/>
<sequence>MSRSNPRPVLGSVQPITQDWGLLAPGQIHTLSVPVHPTPQSILDGSYQRMNVNNREDVVTLLPRRPEFLGPPSVPSILFSVNGRPGPYIRDILREEVEVDSPFDQVFYSRGWRQTWIMIDWPGTDNSRETLGCMTDRGPLTRSELAKWLSFKISEFIVAGRKGKLQWGPQRLDATTRRWDLREVSTSQVRLMGLNYYKNTWIPVLAFDWA</sequence>
<evidence type="ECO:0000313" key="2">
    <source>
        <dbReference type="Proteomes" id="UP000001861"/>
    </source>
</evidence>
<dbReference type="EMBL" id="AACS02000002">
    <property type="protein sequence ID" value="EAU80747.2"/>
    <property type="molecule type" value="Genomic_DNA"/>
</dbReference>
<dbReference type="eggNOG" id="ENOG502QXUE">
    <property type="taxonomic scope" value="Eukaryota"/>
</dbReference>
<name>A8PFU0_COPC7</name>
<dbReference type="HOGENOM" id="CLU_081359_0_0_1"/>
<proteinExistence type="predicted"/>
<dbReference type="GeneID" id="6017672"/>
<accession>A8PFU0</accession>
<keyword evidence="2" id="KW-1185">Reference proteome</keyword>
<reference evidence="1 2" key="1">
    <citation type="journal article" date="2010" name="Proc. Natl. Acad. Sci. U.S.A.">
        <title>Insights into evolution of multicellular fungi from the assembled chromosomes of the mushroom Coprinopsis cinerea (Coprinus cinereus).</title>
        <authorList>
            <person name="Stajich J.E."/>
            <person name="Wilke S.K."/>
            <person name="Ahren D."/>
            <person name="Au C.H."/>
            <person name="Birren B.W."/>
            <person name="Borodovsky M."/>
            <person name="Burns C."/>
            <person name="Canback B."/>
            <person name="Casselton L.A."/>
            <person name="Cheng C.K."/>
            <person name="Deng J."/>
            <person name="Dietrich F.S."/>
            <person name="Fargo D.C."/>
            <person name="Farman M.L."/>
            <person name="Gathman A.C."/>
            <person name="Goldberg J."/>
            <person name="Guigo R."/>
            <person name="Hoegger P.J."/>
            <person name="Hooker J.B."/>
            <person name="Huggins A."/>
            <person name="James T.Y."/>
            <person name="Kamada T."/>
            <person name="Kilaru S."/>
            <person name="Kodira C."/>
            <person name="Kues U."/>
            <person name="Kupfer D."/>
            <person name="Kwan H.S."/>
            <person name="Lomsadze A."/>
            <person name="Li W."/>
            <person name="Lilly W.W."/>
            <person name="Ma L.J."/>
            <person name="Mackey A.J."/>
            <person name="Manning G."/>
            <person name="Martin F."/>
            <person name="Muraguchi H."/>
            <person name="Natvig D.O."/>
            <person name="Palmerini H."/>
            <person name="Ramesh M.A."/>
            <person name="Rehmeyer C.J."/>
            <person name="Roe B.A."/>
            <person name="Shenoy N."/>
            <person name="Stanke M."/>
            <person name="Ter-Hovhannisyan V."/>
            <person name="Tunlid A."/>
            <person name="Velagapudi R."/>
            <person name="Vision T.J."/>
            <person name="Zeng Q."/>
            <person name="Zolan M.E."/>
            <person name="Pukkila P.J."/>
        </authorList>
    </citation>
    <scope>NUCLEOTIDE SEQUENCE [LARGE SCALE GENOMIC DNA]</scope>
    <source>
        <strain evidence="2">Okayama-7 / 130 / ATCC MYA-4618 / FGSC 9003</strain>
    </source>
</reference>
<dbReference type="InParanoid" id="A8PFU0"/>
<organism evidence="1 2">
    <name type="scientific">Coprinopsis cinerea (strain Okayama-7 / 130 / ATCC MYA-4618 / FGSC 9003)</name>
    <name type="common">Inky cap fungus</name>
    <name type="synonym">Hormographiella aspergillata</name>
    <dbReference type="NCBI Taxonomy" id="240176"/>
    <lineage>
        <taxon>Eukaryota</taxon>
        <taxon>Fungi</taxon>
        <taxon>Dikarya</taxon>
        <taxon>Basidiomycota</taxon>
        <taxon>Agaricomycotina</taxon>
        <taxon>Agaricomycetes</taxon>
        <taxon>Agaricomycetidae</taxon>
        <taxon>Agaricales</taxon>
        <taxon>Agaricineae</taxon>
        <taxon>Psathyrellaceae</taxon>
        <taxon>Coprinopsis</taxon>
    </lineage>
</organism>
<evidence type="ECO:0000313" key="1">
    <source>
        <dbReference type="EMBL" id="EAU80747.2"/>
    </source>
</evidence>